<dbReference type="RefSeq" id="WP_076930109.1">
    <property type="nucleotide sequence ID" value="NZ_LT605205.1"/>
</dbReference>
<dbReference type="Proteomes" id="UP000187464">
    <property type="component" value="Chromosome I"/>
</dbReference>
<dbReference type="NCBIfam" id="NF033644">
    <property type="entry name" value="antiterm_UpxY"/>
    <property type="match status" value="1"/>
</dbReference>
<keyword evidence="2" id="KW-0805">Transcription regulation</keyword>
<proteinExistence type="predicted"/>
<reference evidence="5 6" key="1">
    <citation type="submission" date="2016-08" db="EMBL/GenBank/DDBJ databases">
        <authorList>
            <person name="Seilhamer J.J."/>
        </authorList>
    </citation>
    <scope>NUCLEOTIDE SEQUENCE [LARGE SCALE GENOMIC DNA]</scope>
    <source>
        <strain evidence="5">M3/6</strain>
    </source>
</reference>
<dbReference type="InterPro" id="IPR006645">
    <property type="entry name" value="NGN-like_dom"/>
</dbReference>
<evidence type="ECO:0000256" key="1">
    <source>
        <dbReference type="ARBA" id="ARBA00022814"/>
    </source>
</evidence>
<dbReference type="PANTHER" id="PTHR30265:SF4">
    <property type="entry name" value="KOW MOTIF FAMILY PROTEIN, EXPRESSED"/>
    <property type="match status" value="1"/>
</dbReference>
<accession>A0A1R3SZ96</accession>
<gene>
    <name evidence="5" type="ORF">PSM36_1408</name>
</gene>
<dbReference type="PANTHER" id="PTHR30265">
    <property type="entry name" value="RHO-INTERACTING TRANSCRIPTION TERMINATION FACTOR NUSG"/>
    <property type="match status" value="1"/>
</dbReference>
<dbReference type="GO" id="GO:0031564">
    <property type="term" value="P:transcription antitermination"/>
    <property type="evidence" value="ECO:0007669"/>
    <property type="project" value="UniProtKB-KW"/>
</dbReference>
<name>A0A1R3SZ96_9BACT</name>
<sequence length="167" mass="19354">MTEKRWLASYVKMHHEKRVRDRLTAMGIENFLPVQEEVRQWSDRKKKVERVLIPMMIFVRVNTEEQRAVITHPSILRYLTLRGEHTPTEIPAEQMERFRFMLDHSDSAVSFSTDDLQPGEKVRVIKGPLAGLEGELITVEGKSKIAIRIHQLGCAEVEMSVSMVEKI</sequence>
<evidence type="ECO:0000256" key="2">
    <source>
        <dbReference type="ARBA" id="ARBA00023015"/>
    </source>
</evidence>
<dbReference type="InterPro" id="IPR036735">
    <property type="entry name" value="NGN_dom_sf"/>
</dbReference>
<dbReference type="InterPro" id="IPR008991">
    <property type="entry name" value="Translation_prot_SH3-like_sf"/>
</dbReference>
<dbReference type="SUPFAM" id="SSF82679">
    <property type="entry name" value="N-utilization substance G protein NusG, N-terminal domain"/>
    <property type="match status" value="1"/>
</dbReference>
<dbReference type="GO" id="GO:0006354">
    <property type="term" value="P:DNA-templated transcription elongation"/>
    <property type="evidence" value="ECO:0007669"/>
    <property type="project" value="InterPro"/>
</dbReference>
<evidence type="ECO:0000313" key="6">
    <source>
        <dbReference type="Proteomes" id="UP000187464"/>
    </source>
</evidence>
<dbReference type="SMART" id="SM00739">
    <property type="entry name" value="KOW"/>
    <property type="match status" value="1"/>
</dbReference>
<feature type="domain" description="KOW" evidence="4">
    <location>
        <begin position="115"/>
        <end position="142"/>
    </location>
</feature>
<dbReference type="Pfam" id="PF02357">
    <property type="entry name" value="NusG"/>
    <property type="match status" value="1"/>
</dbReference>
<keyword evidence="6" id="KW-1185">Reference proteome</keyword>
<evidence type="ECO:0000256" key="3">
    <source>
        <dbReference type="ARBA" id="ARBA00023163"/>
    </source>
</evidence>
<protein>
    <submittedName>
        <fullName evidence="5">N-Utilization Substance G (NusG) N-terminal domain</fullName>
    </submittedName>
</protein>
<evidence type="ECO:0000259" key="4">
    <source>
        <dbReference type="SMART" id="SM00739"/>
    </source>
</evidence>
<keyword evidence="1" id="KW-0889">Transcription antitermination</keyword>
<dbReference type="Gene3D" id="3.30.70.940">
    <property type="entry name" value="NusG, N-terminal domain"/>
    <property type="match status" value="1"/>
</dbReference>
<evidence type="ECO:0000313" key="5">
    <source>
        <dbReference type="EMBL" id="SCD20230.1"/>
    </source>
</evidence>
<dbReference type="SUPFAM" id="SSF50104">
    <property type="entry name" value="Translation proteins SH3-like domain"/>
    <property type="match status" value="1"/>
</dbReference>
<dbReference type="CDD" id="cd09895">
    <property type="entry name" value="NGN_SP_UpxY"/>
    <property type="match status" value="1"/>
</dbReference>
<dbReference type="AlphaFoldDB" id="A0A1R3SZ96"/>
<dbReference type="EMBL" id="LT605205">
    <property type="protein sequence ID" value="SCD20230.1"/>
    <property type="molecule type" value="Genomic_DNA"/>
</dbReference>
<keyword evidence="3" id="KW-0804">Transcription</keyword>
<dbReference type="InterPro" id="IPR005824">
    <property type="entry name" value="KOW"/>
</dbReference>
<organism evidence="5 6">
    <name type="scientific">Proteiniphilum saccharofermentans</name>
    <dbReference type="NCBI Taxonomy" id="1642647"/>
    <lineage>
        <taxon>Bacteria</taxon>
        <taxon>Pseudomonadati</taxon>
        <taxon>Bacteroidota</taxon>
        <taxon>Bacteroidia</taxon>
        <taxon>Bacteroidales</taxon>
        <taxon>Dysgonomonadaceae</taxon>
        <taxon>Proteiniphilum</taxon>
    </lineage>
</organism>
<dbReference type="InterPro" id="IPR043425">
    <property type="entry name" value="NusG-like"/>
</dbReference>
<dbReference type="KEGG" id="psac:PSM36_1408"/>
<dbReference type="STRING" id="1642647.PSM36_1408"/>